<reference evidence="2 3" key="2">
    <citation type="submission" date="2024-06" db="EMBL/GenBank/DDBJ databases">
        <title>Thioclava kandeliae sp. nov. from a rhizosphere soil sample of Kandelia candel in a mangrove.</title>
        <authorList>
            <person name="Mu T."/>
        </authorList>
    </citation>
    <scope>NUCLEOTIDE SEQUENCE [LARGE SCALE GENOMIC DNA]</scope>
    <source>
        <strain evidence="2 3">CPCC 100088</strain>
    </source>
</reference>
<comment type="caution">
    <text evidence="2">The sequence shown here is derived from an EMBL/GenBank/DDBJ whole genome shotgun (WGS) entry which is preliminary data.</text>
</comment>
<feature type="signal peptide" evidence="1">
    <location>
        <begin position="1"/>
        <end position="22"/>
    </location>
</feature>
<dbReference type="InterPro" id="IPR045616">
    <property type="entry name" value="DUF6446"/>
</dbReference>
<proteinExistence type="predicted"/>
<feature type="chain" id="PRO_5046632137" evidence="1">
    <location>
        <begin position="23"/>
        <end position="141"/>
    </location>
</feature>
<evidence type="ECO:0000313" key="2">
    <source>
        <dbReference type="EMBL" id="MER5172798.1"/>
    </source>
</evidence>
<keyword evidence="1" id="KW-0732">Signal</keyword>
<dbReference type="Proteomes" id="UP001438953">
    <property type="component" value="Unassembled WGS sequence"/>
</dbReference>
<evidence type="ECO:0000256" key="1">
    <source>
        <dbReference type="SAM" id="SignalP"/>
    </source>
</evidence>
<sequence>MAYRHRILAALALGALAPLASAATPPAGEIRLVSISSGQPEPILTEDLKTTQDTEFRGCFHTPLSLGMLTETFTVDPKAAPEPEQQGFPCYDPARLTEDLRTGEAIAFLSEPDITPGIDRVVAIYSDGRAYAWHQRHAAEN</sequence>
<evidence type="ECO:0000313" key="3">
    <source>
        <dbReference type="Proteomes" id="UP001438953"/>
    </source>
</evidence>
<reference evidence="2 3" key="1">
    <citation type="submission" date="2024-01" db="EMBL/GenBank/DDBJ databases">
        <authorList>
            <person name="Deng Y."/>
            <person name="Su J."/>
        </authorList>
    </citation>
    <scope>NUCLEOTIDE SEQUENCE [LARGE SCALE GENOMIC DNA]</scope>
    <source>
        <strain evidence="2 3">CPCC 100088</strain>
    </source>
</reference>
<protein>
    <submittedName>
        <fullName evidence="2">DUF6446 family protein</fullName>
    </submittedName>
</protein>
<organism evidence="2 3">
    <name type="scientific">Thioclava kandeliae</name>
    <dbReference type="NCBI Taxonomy" id="3070818"/>
    <lineage>
        <taxon>Bacteria</taxon>
        <taxon>Pseudomonadati</taxon>
        <taxon>Pseudomonadota</taxon>
        <taxon>Alphaproteobacteria</taxon>
        <taxon>Rhodobacterales</taxon>
        <taxon>Paracoccaceae</taxon>
        <taxon>Thioclava</taxon>
    </lineage>
</organism>
<gene>
    <name evidence="2" type="ORF">VSX56_13555</name>
</gene>
<dbReference type="Pfam" id="PF20044">
    <property type="entry name" value="DUF6446"/>
    <property type="match status" value="1"/>
</dbReference>
<keyword evidence="3" id="KW-1185">Reference proteome</keyword>
<dbReference type="RefSeq" id="WP_350937830.1">
    <property type="nucleotide sequence ID" value="NZ_JAYWLC010000011.1"/>
</dbReference>
<dbReference type="EMBL" id="JAYWLC010000011">
    <property type="protein sequence ID" value="MER5172798.1"/>
    <property type="molecule type" value="Genomic_DNA"/>
</dbReference>
<accession>A0ABV1SIT2</accession>
<name>A0ABV1SIT2_9RHOB</name>